<dbReference type="Proteomes" id="UP000689195">
    <property type="component" value="Unassembled WGS sequence"/>
</dbReference>
<feature type="domain" description="Cyclic nucleotide-binding" evidence="2">
    <location>
        <begin position="202"/>
        <end position="271"/>
    </location>
</feature>
<protein>
    <recommendedName>
        <fullName evidence="2">Cyclic nucleotide-binding domain-containing protein</fullName>
    </recommendedName>
</protein>
<keyword evidence="4" id="KW-1185">Reference proteome</keyword>
<dbReference type="PROSITE" id="PS50042">
    <property type="entry name" value="CNMP_BINDING_3"/>
    <property type="match status" value="2"/>
</dbReference>
<dbReference type="InterPro" id="IPR000595">
    <property type="entry name" value="cNMP-bd_dom"/>
</dbReference>
<dbReference type="EMBL" id="CAJJDO010000014">
    <property type="protein sequence ID" value="CAD8145466.1"/>
    <property type="molecule type" value="Genomic_DNA"/>
</dbReference>
<dbReference type="OrthoDB" id="421226at2759"/>
<organism evidence="3 4">
    <name type="scientific">Paramecium pentaurelia</name>
    <dbReference type="NCBI Taxonomy" id="43138"/>
    <lineage>
        <taxon>Eukaryota</taxon>
        <taxon>Sar</taxon>
        <taxon>Alveolata</taxon>
        <taxon>Ciliophora</taxon>
        <taxon>Intramacronucleata</taxon>
        <taxon>Oligohymenophorea</taxon>
        <taxon>Peniculida</taxon>
        <taxon>Parameciidae</taxon>
        <taxon>Paramecium</taxon>
    </lineage>
</organism>
<evidence type="ECO:0000256" key="1">
    <source>
        <dbReference type="SAM" id="Coils"/>
    </source>
</evidence>
<evidence type="ECO:0000259" key="2">
    <source>
        <dbReference type="PROSITE" id="PS50042"/>
    </source>
</evidence>
<name>A0A8S1T1X5_9CILI</name>
<comment type="caution">
    <text evidence="3">The sequence shown here is derived from an EMBL/GenBank/DDBJ whole genome shotgun (WGS) entry which is preliminary data.</text>
</comment>
<keyword evidence="1" id="KW-0175">Coiled coil</keyword>
<reference evidence="3" key="1">
    <citation type="submission" date="2021-01" db="EMBL/GenBank/DDBJ databases">
        <authorList>
            <consortium name="Genoscope - CEA"/>
            <person name="William W."/>
        </authorList>
    </citation>
    <scope>NUCLEOTIDE SEQUENCE</scope>
</reference>
<dbReference type="PANTHER" id="PTHR23011:SF28">
    <property type="entry name" value="CYCLIC NUCLEOTIDE-BINDING DOMAIN CONTAINING PROTEIN"/>
    <property type="match status" value="1"/>
</dbReference>
<accession>A0A8S1T1X5</accession>
<evidence type="ECO:0000313" key="4">
    <source>
        <dbReference type="Proteomes" id="UP000689195"/>
    </source>
</evidence>
<sequence length="875" mass="103571">MNKNSIHKLYKFVKFLLIIIRKREIPKFQLLKSFKNRNQKDETQIAQYLQKYNYCRDMIQKEGFQKFQKFCEFLYLTIRKPGDILLKKGDLGQKFYLILKGTVSLIYYNPKNKKALRLLQDEKDCTPNYEDTTLFQSYIFKELHVGDHFGDLALIDEGMVSSTIICKTDCEFACMDKQHFWKFVGKHISLLDKIKLLRQCSLFEVWTDSELRALSFEFHFKTFHHNQIIFSQGSENVTIYVVSSGFAELMMIKNGQQYLISRIDYGQAFGDDLQINQSTVKCGSPKLEVYAIQKQQNLNISMKNNQSKKEFGDQKDQNNQFKWNNLDNKRNYIQKNQVVFKMKHNNNNKLTISKNLKQYLFKLVVQEEYLIMLTIWILNKNNNRIDKFQQNLIKSLQIKVQNIQKQINKRKQVKKEKRNNKSRIKQCLQSQNCYQNIELLFILQNLKKLNLQGVQVKINKYLLCSLLNQVMVLQELISLLLQEEDNFQYKVYHYKNDYIIIMSQSEENDQFQQILNSLEISKRKMSISVHQSKLLEESKKQQSRRFTMELPKNLEASQSQKERIITNHLLKDIAPLDKQNDENLKIPKVPPTNKIKTNKKAILLLGQKYHKDLNFYLKTMEPLDFQELQQSNELLIQNALCAGKYVNDYGLFCVLKEALNKKNIKTIIQQDCILDEDGNFAGIPQNTKNLRKTLGLQDLHYCSGKISLLKFHINNRFNLSNYLFWSKELERLDKIIKDNLISQDQQILMIRIEETYLEFTIPEFDDNQSPQFLSKLKQQNLDVQVLPLITHFTFRLSDLNPWMNKEINKEWKLFSLQCDQQQCIGYIDMNQPTIFNEIPSSKTLAIKLYGEIHQYQLVLQMSEKQVMGILLRDKA</sequence>
<dbReference type="CDD" id="cd00038">
    <property type="entry name" value="CAP_ED"/>
    <property type="match status" value="2"/>
</dbReference>
<evidence type="ECO:0000313" key="3">
    <source>
        <dbReference type="EMBL" id="CAD8145466.1"/>
    </source>
</evidence>
<dbReference type="AlphaFoldDB" id="A0A8S1T1X5"/>
<feature type="domain" description="Cyclic nucleotide-binding" evidence="2">
    <location>
        <begin position="75"/>
        <end position="186"/>
    </location>
</feature>
<dbReference type="PANTHER" id="PTHR23011">
    <property type="entry name" value="CYCLIC NUCLEOTIDE-BINDING DOMAIN CONTAINING PROTEIN"/>
    <property type="match status" value="1"/>
</dbReference>
<dbReference type="SMART" id="SM00100">
    <property type="entry name" value="cNMP"/>
    <property type="match status" value="2"/>
</dbReference>
<proteinExistence type="predicted"/>
<gene>
    <name evidence="3" type="ORF">PPENT_87.1.T0140257</name>
</gene>
<feature type="coiled-coil region" evidence="1">
    <location>
        <begin position="393"/>
        <end position="420"/>
    </location>
</feature>